<dbReference type="InterPro" id="IPR050131">
    <property type="entry name" value="Peptidase_S8_subtilisin-like"/>
</dbReference>
<dbReference type="GO" id="GO:0030246">
    <property type="term" value="F:carbohydrate binding"/>
    <property type="evidence" value="ECO:0007669"/>
    <property type="project" value="InterPro"/>
</dbReference>
<comment type="caution">
    <text evidence="9">The sequence shown here is derived from an EMBL/GenBank/DDBJ whole genome shotgun (WGS) entry which is preliminary data.</text>
</comment>
<dbReference type="InterPro" id="IPR024361">
    <property type="entry name" value="BACON"/>
</dbReference>
<accession>A0A7W0I8A0</accession>
<dbReference type="PANTHER" id="PTHR43806:SF11">
    <property type="entry name" value="CEREVISIN-RELATED"/>
    <property type="match status" value="1"/>
</dbReference>
<keyword evidence="2 5" id="KW-0645">Protease</keyword>
<dbReference type="GO" id="GO:0004252">
    <property type="term" value="F:serine-type endopeptidase activity"/>
    <property type="evidence" value="ECO:0007669"/>
    <property type="project" value="UniProtKB-UniRule"/>
</dbReference>
<evidence type="ECO:0000259" key="8">
    <source>
        <dbReference type="Pfam" id="PF19190"/>
    </source>
</evidence>
<dbReference type="InterPro" id="IPR000209">
    <property type="entry name" value="Peptidase_S8/S53_dom"/>
</dbReference>
<keyword evidence="3 5" id="KW-0378">Hydrolase</keyword>
<evidence type="ECO:0000256" key="5">
    <source>
        <dbReference type="PROSITE-ProRule" id="PRU01240"/>
    </source>
</evidence>
<dbReference type="InterPro" id="IPR021720">
    <property type="entry name" value="Malectin_dom"/>
</dbReference>
<dbReference type="PROSITE" id="PS00138">
    <property type="entry name" value="SUBTILASE_SER"/>
    <property type="match status" value="1"/>
</dbReference>
<dbReference type="Pfam" id="PF19190">
    <property type="entry name" value="BACON_2"/>
    <property type="match status" value="1"/>
</dbReference>
<dbReference type="Pfam" id="PF13620">
    <property type="entry name" value="CarboxypepD_reg"/>
    <property type="match status" value="3"/>
</dbReference>
<name>A0A7W0I8A0_9ACTN</name>
<dbReference type="Proteomes" id="UP000545761">
    <property type="component" value="Unassembled WGS sequence"/>
</dbReference>
<dbReference type="InterPro" id="IPR008979">
    <property type="entry name" value="Galactose-bd-like_sf"/>
</dbReference>
<dbReference type="InterPro" id="IPR036852">
    <property type="entry name" value="Peptidase_S8/S53_dom_sf"/>
</dbReference>
<evidence type="ECO:0000256" key="4">
    <source>
        <dbReference type="ARBA" id="ARBA00022825"/>
    </source>
</evidence>
<organism evidence="9 10">
    <name type="scientific">Streptomyces himalayensis subsp. himalayensis</name>
    <dbReference type="NCBI Taxonomy" id="2756131"/>
    <lineage>
        <taxon>Bacteria</taxon>
        <taxon>Bacillati</taxon>
        <taxon>Actinomycetota</taxon>
        <taxon>Actinomycetes</taxon>
        <taxon>Kitasatosporales</taxon>
        <taxon>Streptomycetaceae</taxon>
        <taxon>Streptomyces</taxon>
        <taxon>Streptomyces himalayensis</taxon>
    </lineage>
</organism>
<dbReference type="SUPFAM" id="SSF49452">
    <property type="entry name" value="Starch-binding domain-like"/>
    <property type="match status" value="1"/>
</dbReference>
<dbReference type="Gene3D" id="3.40.50.200">
    <property type="entry name" value="Peptidase S8/S53 domain"/>
    <property type="match status" value="1"/>
</dbReference>
<feature type="domain" description="BACON" evidence="8">
    <location>
        <begin position="904"/>
        <end position="983"/>
    </location>
</feature>
<gene>
    <name evidence="9" type="ORF">H1D24_09715</name>
</gene>
<dbReference type="EMBL" id="JACEHE010000004">
    <property type="protein sequence ID" value="MBA2946082.1"/>
    <property type="molecule type" value="Genomic_DNA"/>
</dbReference>
<protein>
    <submittedName>
        <fullName evidence="9">S8 family serine peptidase</fullName>
    </submittedName>
</protein>
<dbReference type="GO" id="GO:0006508">
    <property type="term" value="P:proteolysis"/>
    <property type="evidence" value="ECO:0007669"/>
    <property type="project" value="UniProtKB-KW"/>
</dbReference>
<dbReference type="SUPFAM" id="SSF49464">
    <property type="entry name" value="Carboxypeptidase regulatory domain-like"/>
    <property type="match status" value="2"/>
</dbReference>
<evidence type="ECO:0000259" key="7">
    <source>
        <dbReference type="Pfam" id="PF11721"/>
    </source>
</evidence>
<dbReference type="PRINTS" id="PR00723">
    <property type="entry name" value="SUBTILISIN"/>
</dbReference>
<evidence type="ECO:0000313" key="9">
    <source>
        <dbReference type="EMBL" id="MBA2946082.1"/>
    </source>
</evidence>
<dbReference type="Pfam" id="PF11721">
    <property type="entry name" value="Malectin"/>
    <property type="match status" value="1"/>
</dbReference>
<dbReference type="Gene3D" id="2.60.120.430">
    <property type="entry name" value="Galactose-binding lectin"/>
    <property type="match status" value="1"/>
</dbReference>
<dbReference type="InterPro" id="IPR008969">
    <property type="entry name" value="CarboxyPept-like_regulatory"/>
</dbReference>
<dbReference type="SUPFAM" id="SSF52743">
    <property type="entry name" value="Subtilisin-like"/>
    <property type="match status" value="1"/>
</dbReference>
<dbReference type="SUPFAM" id="SSF49785">
    <property type="entry name" value="Galactose-binding domain-like"/>
    <property type="match status" value="1"/>
</dbReference>
<feature type="active site" description="Charge relay system" evidence="5">
    <location>
        <position position="222"/>
    </location>
</feature>
<keyword evidence="4 5" id="KW-0720">Serine protease</keyword>
<feature type="domain" description="Malectin" evidence="7">
    <location>
        <begin position="1015"/>
        <end position="1158"/>
    </location>
</feature>
<dbReference type="Pfam" id="PF00082">
    <property type="entry name" value="Peptidase_S8"/>
    <property type="match status" value="1"/>
</dbReference>
<feature type="active site" description="Charge relay system" evidence="5">
    <location>
        <position position="175"/>
    </location>
</feature>
<dbReference type="InterPro" id="IPR023828">
    <property type="entry name" value="Peptidase_S8_Ser-AS"/>
</dbReference>
<evidence type="ECO:0000256" key="3">
    <source>
        <dbReference type="ARBA" id="ARBA00022801"/>
    </source>
</evidence>
<dbReference type="Gene3D" id="2.60.40.1120">
    <property type="entry name" value="Carboxypeptidase-like, regulatory domain"/>
    <property type="match status" value="3"/>
</dbReference>
<dbReference type="InterPro" id="IPR013784">
    <property type="entry name" value="Carb-bd-like_fold"/>
</dbReference>
<dbReference type="PANTHER" id="PTHR43806">
    <property type="entry name" value="PEPTIDASE S8"/>
    <property type="match status" value="1"/>
</dbReference>
<feature type="domain" description="Peptidase S8/S53" evidence="6">
    <location>
        <begin position="166"/>
        <end position="450"/>
    </location>
</feature>
<comment type="similarity">
    <text evidence="1 5">Belongs to the peptidase S8 family.</text>
</comment>
<evidence type="ECO:0000256" key="1">
    <source>
        <dbReference type="ARBA" id="ARBA00011073"/>
    </source>
</evidence>
<feature type="active site" description="Charge relay system" evidence="5">
    <location>
        <position position="394"/>
    </location>
</feature>
<evidence type="ECO:0000256" key="2">
    <source>
        <dbReference type="ARBA" id="ARBA00022670"/>
    </source>
</evidence>
<reference evidence="9 10" key="1">
    <citation type="submission" date="2020-07" db="EMBL/GenBank/DDBJ databases">
        <title>Streptomyces isolated from Indian soil.</title>
        <authorList>
            <person name="Mandal S."/>
            <person name="Maiti P.K."/>
        </authorList>
    </citation>
    <scope>NUCLEOTIDE SEQUENCE [LARGE SCALE GENOMIC DNA]</scope>
    <source>
        <strain evidence="9 10">PSKA28</strain>
    </source>
</reference>
<dbReference type="PROSITE" id="PS51892">
    <property type="entry name" value="SUBTILASE"/>
    <property type="match status" value="1"/>
</dbReference>
<proteinExistence type="inferred from homology"/>
<dbReference type="InterPro" id="IPR015500">
    <property type="entry name" value="Peptidase_S8_subtilisin-rel"/>
</dbReference>
<evidence type="ECO:0000259" key="6">
    <source>
        <dbReference type="Pfam" id="PF00082"/>
    </source>
</evidence>
<evidence type="ECO:0000313" key="10">
    <source>
        <dbReference type="Proteomes" id="UP000545761"/>
    </source>
</evidence>
<sequence length="1161" mass="119777">MPLAGGTALAQQDPGAGISAVEQKAEAKLLDQLEDKKKVTFWIELDSDADLQAAAQAETKDKMAAEVYEAKKRHAKESQADVVELLKSADVDYTSFWIDNSVKVVGGEELLGKLAELPEVERITADDKITIDEPIKGDTEPTVDAVEWNIDRINAPKVWSELGVRGEGIVVANIDSGVQYDHAAVKNQYRGLNGDGTYDHDYNWFDPAAVCSTAVPCDNNGHGTHTMGTMVGDDGADNKIGVAPGAKWIAAKGCESNSCSRTSLLASGQWIVAPTDLTGANPRPDLAPDVVNNSWGANTYDPWYGEVVSAWRAAGIFPAFSNGNAGPSCNTAGSPGSYVSSYSSGAFDSSNAIASFSARGSGENGAIKPNLAAPGVNVRSSVAGGGYASYNGTSMASPHTAATVALMWSAAPAIAGDIAQTEALLDGTAIDVDNTTCGGTAADNNVFGEGRLDALAAVTATPRGATGGLKGTVTSGGEGLGGAKVVVDGPIDRTVNTAADGTFALPVLSVGDYTVTVTKFGYLKGAGDVKIAEGETATRDIAVDRAPSAKLSGTVTSHTGPVAGATVTVKDTPLTATADDKGHYEVTLPLGEYDLAASGPSKCTTEGAAQAAVTADTTADIALPDVVDTFGYACVAAKDDYVAGTDKTTLSGDTATLAVSLPFPVPLYGKTYTSGWVSTNGALMFASSSTTGTNNTIPRTTTPNAALYPFWDDLVVNASTAGVHTGVIGTAPHRSFVVEWRNVAHYSAQSEPFSFSAVIGEDGKISYHYKDMSGISYESGSSATVGAENATGTDGFQYSYNTGGTLSDGLGIDFRTTKTGVVRGSVLDANDEKAVEGATVTVGTGSTAVTATTGADGSYVAQAPAGETSVKLTAPAYQPVEKAVKLAAGGVESVSDSLKTGKVAVSKEQYEIIVPEGEKRERGFDLSNSGSATAFTVTEDASWLSVSLTDGNLDAGTDTSGTLSVDTAGHEPGEVLTADVQVKSDSGRAPVVTVPVKVVVPRYQAALDTGASGEGVVDALGDTWQADQEYTEGSFGFQGTSSTRSTTDAIAGTDEPELFQNAREGMYEYRFDNVPDGVYTVELDFAELSTTKPTKRVFDVLAEGTEVVSSLDIALEAGTYKAVKRTVTVTVTDGVLDVRFVATAGKPLVNAIRVTDRPDKA</sequence>
<dbReference type="AlphaFoldDB" id="A0A7W0I8A0"/>